<dbReference type="EMBL" id="JAEMNV010000003">
    <property type="protein sequence ID" value="MBJ8339353.1"/>
    <property type="molecule type" value="Genomic_DNA"/>
</dbReference>
<reference evidence="2" key="1">
    <citation type="submission" date="2020-12" db="EMBL/GenBank/DDBJ databases">
        <title>Antrihabitans popcorni sp. nov. and Antrihabitans auranticaus sp. nov., isolated from a larva cave.</title>
        <authorList>
            <person name="Lee S.D."/>
            <person name="Kim I.S."/>
        </authorList>
    </citation>
    <scope>NUCLEOTIDE SEQUENCE</scope>
    <source>
        <strain evidence="2">YC3-6</strain>
    </source>
</reference>
<sequence>MHPFRAAVEAKQWDALPQLLAEDVVFRSPIAHKPYHGRDTVGAILGAVSNVFEDLTYAKEIGGEGDVDHALVFNAKVGGLDIQGCDFLHTREDGLIDEFTVMLRPLKAVTLFAEKMSVQFAAAMEQMAQAHAAAEAAK</sequence>
<dbReference type="SUPFAM" id="SSF54427">
    <property type="entry name" value="NTF2-like"/>
    <property type="match status" value="1"/>
</dbReference>
<dbReference type="Gene3D" id="3.10.450.50">
    <property type="match status" value="1"/>
</dbReference>
<evidence type="ECO:0000313" key="2">
    <source>
        <dbReference type="EMBL" id="MBJ8339353.1"/>
    </source>
</evidence>
<feature type="domain" description="SnoaL-like" evidence="1">
    <location>
        <begin position="4"/>
        <end position="98"/>
    </location>
</feature>
<dbReference type="Proteomes" id="UP000655868">
    <property type="component" value="Unassembled WGS sequence"/>
</dbReference>
<evidence type="ECO:0000313" key="3">
    <source>
        <dbReference type="Proteomes" id="UP000655868"/>
    </source>
</evidence>
<organism evidence="2 3">
    <name type="scientific">Antrihabitans stalagmiti</name>
    <dbReference type="NCBI Taxonomy" id="2799499"/>
    <lineage>
        <taxon>Bacteria</taxon>
        <taxon>Bacillati</taxon>
        <taxon>Actinomycetota</taxon>
        <taxon>Actinomycetes</taxon>
        <taxon>Mycobacteriales</taxon>
        <taxon>Nocardiaceae</taxon>
        <taxon>Antrihabitans</taxon>
    </lineage>
</organism>
<dbReference type="InterPro" id="IPR032710">
    <property type="entry name" value="NTF2-like_dom_sf"/>
</dbReference>
<dbReference type="InterPro" id="IPR037401">
    <property type="entry name" value="SnoaL-like"/>
</dbReference>
<dbReference type="AlphaFoldDB" id="A0A934NQ91"/>
<name>A0A934NQ91_9NOCA</name>
<dbReference type="Pfam" id="PF12680">
    <property type="entry name" value="SnoaL_2"/>
    <property type="match status" value="1"/>
</dbReference>
<evidence type="ECO:0000259" key="1">
    <source>
        <dbReference type="Pfam" id="PF12680"/>
    </source>
</evidence>
<comment type="caution">
    <text evidence="2">The sequence shown here is derived from an EMBL/GenBank/DDBJ whole genome shotgun (WGS) entry which is preliminary data.</text>
</comment>
<keyword evidence="3" id="KW-1185">Reference proteome</keyword>
<proteinExistence type="predicted"/>
<accession>A0A934NQ91</accession>
<gene>
    <name evidence="2" type="ORF">JGU71_10670</name>
</gene>
<protein>
    <submittedName>
        <fullName evidence="2">Nuclear transport factor 2 family protein</fullName>
    </submittedName>
</protein>
<dbReference type="RefSeq" id="WP_199704061.1">
    <property type="nucleotide sequence ID" value="NZ_JAEMNV010000003.1"/>
</dbReference>